<dbReference type="SUPFAM" id="SSF52540">
    <property type="entry name" value="P-loop containing nucleoside triphosphate hydrolases"/>
    <property type="match status" value="2"/>
</dbReference>
<protein>
    <submittedName>
        <fullName evidence="8">Dynamin family protein</fullName>
    </submittedName>
</protein>
<proteinExistence type="predicted"/>
<evidence type="ECO:0000256" key="1">
    <source>
        <dbReference type="ARBA" id="ARBA00004370"/>
    </source>
</evidence>
<evidence type="ECO:0000256" key="2">
    <source>
        <dbReference type="ARBA" id="ARBA00022741"/>
    </source>
</evidence>
<keyword evidence="4" id="KW-0342">GTP-binding</keyword>
<reference evidence="8" key="1">
    <citation type="submission" date="2021-04" db="EMBL/GenBank/DDBJ databases">
        <title>Isolation and polyphasic classification of algal microorganism.</title>
        <authorList>
            <person name="Wang S."/>
        </authorList>
    </citation>
    <scope>NUCLEOTIDE SEQUENCE</scope>
    <source>
        <strain evidence="8">720a</strain>
    </source>
</reference>
<dbReference type="InterPro" id="IPR027094">
    <property type="entry name" value="Mitofusin_fam"/>
</dbReference>
<dbReference type="InterPro" id="IPR027417">
    <property type="entry name" value="P-loop_NTPase"/>
</dbReference>
<dbReference type="GO" id="GO:0016020">
    <property type="term" value="C:membrane"/>
    <property type="evidence" value="ECO:0007669"/>
    <property type="project" value="UniProtKB-SubCell"/>
</dbReference>
<evidence type="ECO:0000256" key="3">
    <source>
        <dbReference type="ARBA" id="ARBA00022801"/>
    </source>
</evidence>
<dbReference type="PANTHER" id="PTHR10465">
    <property type="entry name" value="TRANSMEMBRANE GTPASE FZO1"/>
    <property type="match status" value="1"/>
</dbReference>
<keyword evidence="2" id="KW-0547">Nucleotide-binding</keyword>
<dbReference type="RefSeq" id="WP_166530303.1">
    <property type="nucleotide sequence ID" value="NZ_JAGSOT010000022.1"/>
</dbReference>
<dbReference type="CDD" id="cd09912">
    <property type="entry name" value="DLP_2"/>
    <property type="match status" value="2"/>
</dbReference>
<dbReference type="PANTHER" id="PTHR10465:SF0">
    <property type="entry name" value="SARCALUMENIN"/>
    <property type="match status" value="1"/>
</dbReference>
<dbReference type="GO" id="GO:0005525">
    <property type="term" value="F:GTP binding"/>
    <property type="evidence" value="ECO:0007669"/>
    <property type="project" value="UniProtKB-KW"/>
</dbReference>
<feature type="domain" description="Dynamin N-terminal" evidence="7">
    <location>
        <begin position="629"/>
        <end position="853"/>
    </location>
</feature>
<dbReference type="Pfam" id="PF00350">
    <property type="entry name" value="Dynamin_N"/>
    <property type="match status" value="2"/>
</dbReference>
<organism evidence="8 9">
    <name type="scientific">Virgibacillus salarius</name>
    <dbReference type="NCBI Taxonomy" id="447199"/>
    <lineage>
        <taxon>Bacteria</taxon>
        <taxon>Bacillati</taxon>
        <taxon>Bacillota</taxon>
        <taxon>Bacilli</taxon>
        <taxon>Bacillales</taxon>
        <taxon>Bacillaceae</taxon>
        <taxon>Virgibacillus</taxon>
    </lineage>
</organism>
<gene>
    <name evidence="8" type="ORF">KCX74_08835</name>
</gene>
<dbReference type="EMBL" id="JAGSOT010000022">
    <property type="protein sequence ID" value="MBR7796147.1"/>
    <property type="molecule type" value="Genomic_DNA"/>
</dbReference>
<keyword evidence="9" id="KW-1185">Reference proteome</keyword>
<evidence type="ECO:0000313" key="8">
    <source>
        <dbReference type="EMBL" id="MBR7796147.1"/>
    </source>
</evidence>
<evidence type="ECO:0000256" key="4">
    <source>
        <dbReference type="ARBA" id="ARBA00023134"/>
    </source>
</evidence>
<feature type="coiled-coil region" evidence="6">
    <location>
        <begin position="304"/>
        <end position="331"/>
    </location>
</feature>
<comment type="caution">
    <text evidence="8">The sequence shown here is derived from an EMBL/GenBank/DDBJ whole genome shotgun (WGS) entry which is preliminary data.</text>
</comment>
<evidence type="ECO:0000256" key="5">
    <source>
        <dbReference type="ARBA" id="ARBA00023136"/>
    </source>
</evidence>
<dbReference type="InterPro" id="IPR045063">
    <property type="entry name" value="Dynamin_N"/>
</dbReference>
<dbReference type="Gene3D" id="3.40.50.300">
    <property type="entry name" value="P-loop containing nucleotide triphosphate hydrolases"/>
    <property type="match status" value="2"/>
</dbReference>
<dbReference type="AlphaFoldDB" id="A0A941DVA2"/>
<dbReference type="Proteomes" id="UP000675284">
    <property type="component" value="Unassembled WGS sequence"/>
</dbReference>
<feature type="domain" description="Dynamin N-terminal" evidence="7">
    <location>
        <begin position="50"/>
        <end position="204"/>
    </location>
</feature>
<keyword evidence="5" id="KW-0472">Membrane</keyword>
<evidence type="ECO:0000256" key="6">
    <source>
        <dbReference type="SAM" id="Coils"/>
    </source>
</evidence>
<evidence type="ECO:0000259" key="7">
    <source>
        <dbReference type="Pfam" id="PF00350"/>
    </source>
</evidence>
<accession>A0A941DVA2</accession>
<keyword evidence="3" id="KW-0378">Hydrolase</keyword>
<comment type="subcellular location">
    <subcellularLocation>
        <location evidence="1">Membrane</location>
    </subcellularLocation>
</comment>
<name>A0A941DVA2_9BACI</name>
<dbReference type="GO" id="GO:0003924">
    <property type="term" value="F:GTPase activity"/>
    <property type="evidence" value="ECO:0007669"/>
    <property type="project" value="InterPro"/>
</dbReference>
<keyword evidence="6" id="KW-0175">Coiled coil</keyword>
<evidence type="ECO:0000313" key="9">
    <source>
        <dbReference type="Proteomes" id="UP000675284"/>
    </source>
</evidence>
<sequence>MSSLKTIDATQRSLYQLAAIYQKMIEHKDVHHAEKILELYDKFKKQELMICFAGHFSAGKSSMINALLKQDILPKSPIPTSANIVKIESGNGTVRLHFHHDAPEEYQEPFDMELIKQYSMDKDKIKKIEISTSEQLLPNGTALIDTPGIDAADDADRLMTESSLHLIDVLFYVMDYNHVQSEVNLQFLAGLHEKSIPFYVIINQIDKHDENELSFQSFETSIKQTFDLWDIQPIAIFYSSLVESTAQNNQFEDIKHTLHSLLTIKKGELLQHNHAAHVLVKEHETFLELQYEEKLAPYRVPPEHQQEVKKIKQIEQKITNLQQNIKHVKRDFFDELHQTLKNAYLMPANLRDSAKLFLESQQSHFKIGLIGSKKKTEEARQQRATDFLSNLEKVESASLQWKLRDKWSELLQRYQIEDTDLQEQLQHFSISLTYKDLVNLIKQGATINGDYVINYTNDLSGEIKRKYKQQANQLWNTMETHLHQHNTETINACNKQLNELKETQSIVANYVIIEEDLEKKKMAVHHLLKADHKSECAVKEIEDRLLMKEQRIKRGKKPLLEICEQKPEREEEKADNENTGMNKSMDSMDTMIQALSQSSAAIQGLPGFDSLVNDLQQKKQRLQHRSYTIALFGAFSAGKSSFANALIGEQVLPVSPNPTTATVNRINPVTDTYKHGTVLVKVKDEASLIKDIHSITKKFSPKATKLEELLEWIRAEELFNNELLSNTYQSYLKAMLTGFNDIQSTIGEKLTLSIDEFPIYVTDESKACYLESIDLYYDCELTRQGISLVDTPGADSVNARHTNVAFDYIKHADAILYVTYYNHALNRADKDFLMQLGRVKEVFQLDKMFFIVNAADLAKDEQELQVVCSYVKEQLLKLGIRFPRLYPASSRQSLQEKQAHIQLNEKMNHFEAAFYHFIHDDLTHLTVASALWDMKRAYQQLNHYIESQKLDQSEKAAWKQSMLAKKDRLQHEMKHININPDTNKINQKIEKQLYYVLERIGIRFHDMFKEMFNPTTITETGKYAKMQLWDSLQNLITYCGQELIRELQAVSLRIESLVEKLAKEVFATIRKTGKGIDDSFILPNIEIKELVTPTYLEAFSDIDVQEFERALATFKNTKSFFEKNEKELMKDEIYRVFKPFIKQYLEASKQVMVSSYSEQWAEIIDLMKKQLFLQWDNYMNSSLEMMTSNISLAELKNTKQKLASILELFETREG</sequence>